<sequence length="364" mass="41410">MIKITDSLIKILNFLWKNEKTSLMEISKKTKLEKSTVSRTLNKLKEINLVNKIGETDASPQGGRKTNILSLNYTAGKILGMSVEQDGIEYVITYLNGEVIKKERINKEILEENITEEILKVINQNIDENMYGIGISVPGIVDSKHGIIIHSKALKIANFNLADKIEEHINIPIYIENDSNCGALYFNLNNKKKAKNLLYFHISVPYYIKHSIGIGVGIILKNKLYHGSNNLSGEVEIKHPLLNEKNNITFKDILNYDEKRLLNDGNEFLEFYSEELAKFISIFDPDAVLIGGNITMLPKKFLDTFIKNIENNIFLNDYRKLCISYASSQDFLTSHGAASLILHKLFSTDEGIERFLTTYLKKRG</sequence>
<feature type="domain" description="HTH arsR-type" evidence="2">
    <location>
        <begin position="9"/>
        <end position="52"/>
    </location>
</feature>
<evidence type="ECO:0000313" key="4">
    <source>
        <dbReference type="Proteomes" id="UP001232493"/>
    </source>
</evidence>
<dbReference type="InterPro" id="IPR011991">
    <property type="entry name" value="ArsR-like_HTH"/>
</dbReference>
<dbReference type="InterPro" id="IPR036388">
    <property type="entry name" value="WH-like_DNA-bd_sf"/>
</dbReference>
<reference evidence="3 4" key="1">
    <citation type="submission" date="2021-02" db="EMBL/GenBank/DDBJ databases">
        <title>Characterization of Marinitoga sp. nov. str. BP5-C20A.</title>
        <authorList>
            <person name="Erauso G."/>
            <person name="Postec A."/>
        </authorList>
    </citation>
    <scope>NUCLEOTIDE SEQUENCE [LARGE SCALE GENOMIC DNA]</scope>
    <source>
        <strain evidence="3 4">BP5-C20A</strain>
    </source>
</reference>
<comment type="similarity">
    <text evidence="1">Belongs to the ROK (NagC/XylR) family.</text>
</comment>
<protein>
    <submittedName>
        <fullName evidence="3">ROK family transcriptional regulator</fullName>
    </submittedName>
</protein>
<evidence type="ECO:0000313" key="3">
    <source>
        <dbReference type="EMBL" id="WGS63948.1"/>
    </source>
</evidence>
<dbReference type="PANTHER" id="PTHR18964">
    <property type="entry name" value="ROK (REPRESSOR, ORF, KINASE) FAMILY"/>
    <property type="match status" value="1"/>
</dbReference>
<name>A0ABY8PMT8_9BACT</name>
<dbReference type="InterPro" id="IPR043129">
    <property type="entry name" value="ATPase_NBD"/>
</dbReference>
<dbReference type="RefSeq" id="WP_280997222.1">
    <property type="nucleotide sequence ID" value="NZ_CP069362.1"/>
</dbReference>
<dbReference type="Proteomes" id="UP001232493">
    <property type="component" value="Chromosome"/>
</dbReference>
<dbReference type="PANTHER" id="PTHR18964:SF149">
    <property type="entry name" value="BIFUNCTIONAL UDP-N-ACETYLGLUCOSAMINE 2-EPIMERASE_N-ACETYLMANNOSAMINE KINASE"/>
    <property type="match status" value="1"/>
</dbReference>
<gene>
    <name evidence="3" type="ORF">JRV97_06090</name>
</gene>
<dbReference type="Pfam" id="PF01022">
    <property type="entry name" value="HTH_5"/>
    <property type="match status" value="1"/>
</dbReference>
<keyword evidence="4" id="KW-1185">Reference proteome</keyword>
<proteinExistence type="inferred from homology"/>
<dbReference type="SUPFAM" id="SSF53067">
    <property type="entry name" value="Actin-like ATPase domain"/>
    <property type="match status" value="1"/>
</dbReference>
<accession>A0ABY8PMT8</accession>
<dbReference type="Gene3D" id="3.30.420.40">
    <property type="match status" value="3"/>
</dbReference>
<dbReference type="InterPro" id="IPR001845">
    <property type="entry name" value="HTH_ArsR_DNA-bd_dom"/>
</dbReference>
<dbReference type="Gene3D" id="1.10.10.10">
    <property type="entry name" value="Winged helix-like DNA-binding domain superfamily/Winged helix DNA-binding domain"/>
    <property type="match status" value="1"/>
</dbReference>
<dbReference type="InterPro" id="IPR000600">
    <property type="entry name" value="ROK"/>
</dbReference>
<dbReference type="SUPFAM" id="SSF46785">
    <property type="entry name" value="Winged helix' DNA-binding domain"/>
    <property type="match status" value="1"/>
</dbReference>
<dbReference type="InterPro" id="IPR036390">
    <property type="entry name" value="WH_DNA-bd_sf"/>
</dbReference>
<dbReference type="CDD" id="cd00090">
    <property type="entry name" value="HTH_ARSR"/>
    <property type="match status" value="1"/>
</dbReference>
<dbReference type="Pfam" id="PF00480">
    <property type="entry name" value="ROK"/>
    <property type="match status" value="1"/>
</dbReference>
<dbReference type="EMBL" id="CP069362">
    <property type="protein sequence ID" value="WGS63948.1"/>
    <property type="molecule type" value="Genomic_DNA"/>
</dbReference>
<evidence type="ECO:0000256" key="1">
    <source>
        <dbReference type="ARBA" id="ARBA00006479"/>
    </source>
</evidence>
<evidence type="ECO:0000259" key="2">
    <source>
        <dbReference type="Pfam" id="PF01022"/>
    </source>
</evidence>
<organism evidence="3 4">
    <name type="scientific">Marinitoga aeolica</name>
    <dbReference type="NCBI Taxonomy" id="2809031"/>
    <lineage>
        <taxon>Bacteria</taxon>
        <taxon>Thermotogati</taxon>
        <taxon>Thermotogota</taxon>
        <taxon>Thermotogae</taxon>
        <taxon>Petrotogales</taxon>
        <taxon>Petrotogaceae</taxon>
        <taxon>Marinitoga</taxon>
    </lineage>
</organism>